<dbReference type="AlphaFoldDB" id="A0AAV7V168"/>
<evidence type="ECO:0000313" key="2">
    <source>
        <dbReference type="EMBL" id="KAJ1194306.1"/>
    </source>
</evidence>
<dbReference type="EMBL" id="JANPWB010000004">
    <property type="protein sequence ID" value="KAJ1194306.1"/>
    <property type="molecule type" value="Genomic_DNA"/>
</dbReference>
<evidence type="ECO:0000313" key="3">
    <source>
        <dbReference type="Proteomes" id="UP001066276"/>
    </source>
</evidence>
<comment type="caution">
    <text evidence="2">The sequence shown here is derived from an EMBL/GenBank/DDBJ whole genome shotgun (WGS) entry which is preliminary data.</text>
</comment>
<evidence type="ECO:0000256" key="1">
    <source>
        <dbReference type="SAM" id="MobiDB-lite"/>
    </source>
</evidence>
<feature type="region of interest" description="Disordered" evidence="1">
    <location>
        <begin position="1"/>
        <end position="98"/>
    </location>
</feature>
<protein>
    <submittedName>
        <fullName evidence="2">Uncharacterized protein</fullName>
    </submittedName>
</protein>
<keyword evidence="3" id="KW-1185">Reference proteome</keyword>
<gene>
    <name evidence="2" type="ORF">NDU88_003595</name>
</gene>
<sequence length="114" mass="12099">MRGRGSELVPLRSAARIGLSATPGEGGRSKRTAPEQGHRRCLTFAGVRASPPAVGSDSSAPGTRPWPSAQPLRCRRRHVPMAPANEPRPPRVSSAFPETAARFLVPEVPQSGLD</sequence>
<proteinExistence type="predicted"/>
<reference evidence="2" key="1">
    <citation type="journal article" date="2022" name="bioRxiv">
        <title>Sequencing and chromosome-scale assembly of the giantPleurodeles waltlgenome.</title>
        <authorList>
            <person name="Brown T."/>
            <person name="Elewa A."/>
            <person name="Iarovenko S."/>
            <person name="Subramanian E."/>
            <person name="Araus A.J."/>
            <person name="Petzold A."/>
            <person name="Susuki M."/>
            <person name="Suzuki K.-i.T."/>
            <person name="Hayashi T."/>
            <person name="Toyoda A."/>
            <person name="Oliveira C."/>
            <person name="Osipova E."/>
            <person name="Leigh N.D."/>
            <person name="Simon A."/>
            <person name="Yun M.H."/>
        </authorList>
    </citation>
    <scope>NUCLEOTIDE SEQUENCE</scope>
    <source>
        <strain evidence="2">20211129_DDA</strain>
        <tissue evidence="2">Liver</tissue>
    </source>
</reference>
<name>A0AAV7V168_PLEWA</name>
<organism evidence="2 3">
    <name type="scientific">Pleurodeles waltl</name>
    <name type="common">Iberian ribbed newt</name>
    <dbReference type="NCBI Taxonomy" id="8319"/>
    <lineage>
        <taxon>Eukaryota</taxon>
        <taxon>Metazoa</taxon>
        <taxon>Chordata</taxon>
        <taxon>Craniata</taxon>
        <taxon>Vertebrata</taxon>
        <taxon>Euteleostomi</taxon>
        <taxon>Amphibia</taxon>
        <taxon>Batrachia</taxon>
        <taxon>Caudata</taxon>
        <taxon>Salamandroidea</taxon>
        <taxon>Salamandridae</taxon>
        <taxon>Pleurodelinae</taxon>
        <taxon>Pleurodeles</taxon>
    </lineage>
</organism>
<accession>A0AAV7V168</accession>
<dbReference type="Proteomes" id="UP001066276">
    <property type="component" value="Chromosome 2_2"/>
</dbReference>